<keyword evidence="6" id="KW-1185">Reference proteome</keyword>
<dbReference type="SUPFAM" id="SSF161084">
    <property type="entry name" value="MAPEG domain-like"/>
    <property type="match status" value="1"/>
</dbReference>
<sequence>MPTYIAMLGPVIGLNLWTFGMEAWMYALRLPAIGNSGLKFTPESTKEDLKKLPPRVQWPADNYNHLFEQPTQFYAVALTLALLGRDTGVSDLDVKLAWTYVGVRMVHSVVQSVANPIPIRFSLFALSGAVLAGLTARTALTVFDIAF</sequence>
<evidence type="ECO:0000256" key="4">
    <source>
        <dbReference type="ARBA" id="ARBA00023136"/>
    </source>
</evidence>
<evidence type="ECO:0000313" key="5">
    <source>
        <dbReference type="EMBL" id="KAF2755547.1"/>
    </source>
</evidence>
<dbReference type="InterPro" id="IPR001129">
    <property type="entry name" value="Membr-assoc_MAPEG"/>
</dbReference>
<dbReference type="InterPro" id="IPR023352">
    <property type="entry name" value="MAPEG-like_dom_sf"/>
</dbReference>
<evidence type="ECO:0000313" key="6">
    <source>
        <dbReference type="Proteomes" id="UP000799437"/>
    </source>
</evidence>
<dbReference type="Proteomes" id="UP000799437">
    <property type="component" value="Unassembled WGS sequence"/>
</dbReference>
<accession>A0A6A6W1U5</accession>
<proteinExistence type="predicted"/>
<dbReference type="GO" id="GO:0016020">
    <property type="term" value="C:membrane"/>
    <property type="evidence" value="ECO:0007669"/>
    <property type="project" value="UniProtKB-SubCell"/>
</dbReference>
<dbReference type="Pfam" id="PF01124">
    <property type="entry name" value="MAPEG"/>
    <property type="match status" value="1"/>
</dbReference>
<protein>
    <recommendedName>
        <fullName evidence="7">Membrane-associated proteins in eicosanoid and glutathione metabolism</fullName>
    </recommendedName>
</protein>
<keyword evidence="2" id="KW-0812">Transmembrane</keyword>
<dbReference type="AlphaFoldDB" id="A0A6A6W1U5"/>
<evidence type="ECO:0008006" key="7">
    <source>
        <dbReference type="Google" id="ProtNLM"/>
    </source>
</evidence>
<gene>
    <name evidence="5" type="ORF">EJ05DRAFT_478530</name>
</gene>
<dbReference type="OrthoDB" id="4456959at2759"/>
<comment type="subcellular location">
    <subcellularLocation>
        <location evidence="1">Membrane</location>
    </subcellularLocation>
</comment>
<dbReference type="Gene3D" id="1.20.120.550">
    <property type="entry name" value="Membrane associated eicosanoid/glutathione metabolism-like domain"/>
    <property type="match status" value="1"/>
</dbReference>
<organism evidence="5 6">
    <name type="scientific">Pseudovirgaria hyperparasitica</name>
    <dbReference type="NCBI Taxonomy" id="470096"/>
    <lineage>
        <taxon>Eukaryota</taxon>
        <taxon>Fungi</taxon>
        <taxon>Dikarya</taxon>
        <taxon>Ascomycota</taxon>
        <taxon>Pezizomycotina</taxon>
        <taxon>Dothideomycetes</taxon>
        <taxon>Dothideomycetes incertae sedis</taxon>
        <taxon>Acrospermales</taxon>
        <taxon>Acrospermaceae</taxon>
        <taxon>Pseudovirgaria</taxon>
    </lineage>
</organism>
<dbReference type="RefSeq" id="XP_033597998.1">
    <property type="nucleotide sequence ID" value="XM_033744479.1"/>
</dbReference>
<reference evidence="5" key="1">
    <citation type="journal article" date="2020" name="Stud. Mycol.">
        <title>101 Dothideomycetes genomes: a test case for predicting lifestyles and emergence of pathogens.</title>
        <authorList>
            <person name="Haridas S."/>
            <person name="Albert R."/>
            <person name="Binder M."/>
            <person name="Bloem J."/>
            <person name="Labutti K."/>
            <person name="Salamov A."/>
            <person name="Andreopoulos B."/>
            <person name="Baker S."/>
            <person name="Barry K."/>
            <person name="Bills G."/>
            <person name="Bluhm B."/>
            <person name="Cannon C."/>
            <person name="Castanera R."/>
            <person name="Culley D."/>
            <person name="Daum C."/>
            <person name="Ezra D."/>
            <person name="Gonzalez J."/>
            <person name="Henrissat B."/>
            <person name="Kuo A."/>
            <person name="Liang C."/>
            <person name="Lipzen A."/>
            <person name="Lutzoni F."/>
            <person name="Magnuson J."/>
            <person name="Mondo S."/>
            <person name="Nolan M."/>
            <person name="Ohm R."/>
            <person name="Pangilinan J."/>
            <person name="Park H.-J."/>
            <person name="Ramirez L."/>
            <person name="Alfaro M."/>
            <person name="Sun H."/>
            <person name="Tritt A."/>
            <person name="Yoshinaga Y."/>
            <person name="Zwiers L.-H."/>
            <person name="Turgeon B."/>
            <person name="Goodwin S."/>
            <person name="Spatafora J."/>
            <person name="Crous P."/>
            <person name="Grigoriev I."/>
        </authorList>
    </citation>
    <scope>NUCLEOTIDE SEQUENCE</scope>
    <source>
        <strain evidence="5">CBS 121739</strain>
    </source>
</reference>
<dbReference type="EMBL" id="ML996577">
    <property type="protein sequence ID" value="KAF2755547.1"/>
    <property type="molecule type" value="Genomic_DNA"/>
</dbReference>
<keyword evidence="3" id="KW-1133">Transmembrane helix</keyword>
<name>A0A6A6W1U5_9PEZI</name>
<keyword evidence="4" id="KW-0472">Membrane</keyword>
<dbReference type="GeneID" id="54485533"/>
<evidence type="ECO:0000256" key="1">
    <source>
        <dbReference type="ARBA" id="ARBA00004370"/>
    </source>
</evidence>
<evidence type="ECO:0000256" key="2">
    <source>
        <dbReference type="ARBA" id="ARBA00022692"/>
    </source>
</evidence>
<evidence type="ECO:0000256" key="3">
    <source>
        <dbReference type="ARBA" id="ARBA00022989"/>
    </source>
</evidence>